<protein>
    <recommendedName>
        <fullName evidence="5">Transport permease protein</fullName>
    </recommendedName>
</protein>
<sequence length="312" mass="33274">MSGASPADDPSAGTGAGGRPHPGGDDRAPLRGEVRPGRSAVASSRSALAGLIRRDLAVLRKNFGEFVGRTVMQPFLLVFVFLYVFPSIGQGIGSGGGTAGESAFATVLVPGVVSIAIMFQGIQSVAIQMSQEFGFTREIEDRVQAPCPIWLVAVARVLSGAAQGLISAVIVFPIAAVVHAPGVHPQFSVHWWVVVTLIPLSCVAMTSLGLLLGTTFEPRNIGVMFGFVVLPLVFLGGTYYQWTKLAPVEVGGFHWLQTLVLLNPLIYITEGMRAGFTDLSHLPLYVVYPVLLGFCVLFLGLGLRNFRRRVLS</sequence>
<evidence type="ECO:0000313" key="9">
    <source>
        <dbReference type="EMBL" id="NEA19742.1"/>
    </source>
</evidence>
<dbReference type="Pfam" id="PF01061">
    <property type="entry name" value="ABC2_membrane"/>
    <property type="match status" value="1"/>
</dbReference>
<dbReference type="InterPro" id="IPR051784">
    <property type="entry name" value="Nod_factor_ABC_transporter"/>
</dbReference>
<keyword evidence="5" id="KW-0813">Transport</keyword>
<comment type="similarity">
    <text evidence="5">Belongs to the ABC-2 integral membrane protein family.</text>
</comment>
<dbReference type="PANTHER" id="PTHR43229:SF2">
    <property type="entry name" value="NODULATION PROTEIN J"/>
    <property type="match status" value="1"/>
</dbReference>
<evidence type="ECO:0000259" key="7">
    <source>
        <dbReference type="PROSITE" id="PS51012"/>
    </source>
</evidence>
<dbReference type="InterPro" id="IPR047817">
    <property type="entry name" value="ABC2_TM_bact-type"/>
</dbReference>
<comment type="subcellular location">
    <subcellularLocation>
        <location evidence="5">Cell membrane</location>
        <topology evidence="5">Multi-pass membrane protein</topology>
    </subcellularLocation>
    <subcellularLocation>
        <location evidence="1">Membrane</location>
        <topology evidence="1">Multi-pass membrane protein</topology>
    </subcellularLocation>
</comment>
<organism evidence="9 10">
    <name type="scientific">Streptomyces halstedii</name>
    <dbReference type="NCBI Taxonomy" id="1944"/>
    <lineage>
        <taxon>Bacteria</taxon>
        <taxon>Bacillati</taxon>
        <taxon>Actinomycetota</taxon>
        <taxon>Actinomycetes</taxon>
        <taxon>Kitasatosporales</taxon>
        <taxon>Streptomycetaceae</taxon>
        <taxon>Streptomyces</taxon>
    </lineage>
</organism>
<gene>
    <name evidence="9" type="ORF">G3I29_30670</name>
    <name evidence="8" type="ORF">STHAL_26455</name>
</gene>
<comment type="caution">
    <text evidence="9">The sequence shown here is derived from an EMBL/GenBank/DDBJ whole genome shotgun (WGS) entry which is preliminary data.</text>
</comment>
<dbReference type="PANTHER" id="PTHR43229">
    <property type="entry name" value="NODULATION PROTEIN J"/>
    <property type="match status" value="1"/>
</dbReference>
<feature type="transmembrane region" description="Helical" evidence="5">
    <location>
        <begin position="189"/>
        <end position="211"/>
    </location>
</feature>
<dbReference type="GO" id="GO:0140359">
    <property type="term" value="F:ABC-type transporter activity"/>
    <property type="evidence" value="ECO:0007669"/>
    <property type="project" value="InterPro"/>
</dbReference>
<reference evidence="8 11" key="2">
    <citation type="submission" date="2021-07" db="EMBL/GenBank/DDBJ databases">
        <title>Sequencing Streptomyces halstedii LGO-A4 genome an citrus endophytic actinomycete.</title>
        <authorList>
            <person name="Samborskyy M."/>
            <person name="Scott N."/>
            <person name="Deglau R."/>
            <person name="Dickens S."/>
            <person name="Oliveira L.G."/>
        </authorList>
    </citation>
    <scope>NUCLEOTIDE SEQUENCE [LARGE SCALE GENOMIC DNA]</scope>
    <source>
        <strain evidence="8 11">LGO-A4</strain>
    </source>
</reference>
<keyword evidence="2 5" id="KW-0812">Transmembrane</keyword>
<evidence type="ECO:0000313" key="10">
    <source>
        <dbReference type="Proteomes" id="UP000471293"/>
    </source>
</evidence>
<feature type="domain" description="ABC transmembrane type-2" evidence="7">
    <location>
        <begin position="65"/>
        <end position="309"/>
    </location>
</feature>
<proteinExistence type="inferred from homology"/>
<dbReference type="PROSITE" id="PS51012">
    <property type="entry name" value="ABC_TM2"/>
    <property type="match status" value="1"/>
</dbReference>
<feature type="transmembrane region" description="Helical" evidence="5">
    <location>
        <begin position="223"/>
        <end position="242"/>
    </location>
</feature>
<evidence type="ECO:0000313" key="8">
    <source>
        <dbReference type="EMBL" id="MBV7672992.1"/>
    </source>
</evidence>
<dbReference type="Proteomes" id="UP000471293">
    <property type="component" value="Unassembled WGS sequence"/>
</dbReference>
<evidence type="ECO:0000256" key="2">
    <source>
        <dbReference type="ARBA" id="ARBA00022692"/>
    </source>
</evidence>
<dbReference type="AlphaFoldDB" id="A0A6N9UAN8"/>
<keyword evidence="3 5" id="KW-1133">Transmembrane helix</keyword>
<feature type="transmembrane region" description="Helical" evidence="5">
    <location>
        <begin position="282"/>
        <end position="303"/>
    </location>
</feature>
<accession>A0A6N9UAN8</accession>
<evidence type="ECO:0000256" key="3">
    <source>
        <dbReference type="ARBA" id="ARBA00022989"/>
    </source>
</evidence>
<keyword evidence="11" id="KW-1185">Reference proteome</keyword>
<dbReference type="GO" id="GO:0005886">
    <property type="term" value="C:plasma membrane"/>
    <property type="evidence" value="ECO:0007669"/>
    <property type="project" value="UniProtKB-SubCell"/>
</dbReference>
<feature type="compositionally biased region" description="Basic and acidic residues" evidence="6">
    <location>
        <begin position="22"/>
        <end position="36"/>
    </location>
</feature>
<evidence type="ECO:0000256" key="4">
    <source>
        <dbReference type="ARBA" id="ARBA00023136"/>
    </source>
</evidence>
<feature type="transmembrane region" description="Helical" evidence="5">
    <location>
        <begin position="105"/>
        <end position="127"/>
    </location>
</feature>
<evidence type="ECO:0000256" key="6">
    <source>
        <dbReference type="SAM" id="MobiDB-lite"/>
    </source>
</evidence>
<feature type="region of interest" description="Disordered" evidence="6">
    <location>
        <begin position="1"/>
        <end position="41"/>
    </location>
</feature>
<name>A0A6N9UAN8_STRHA</name>
<keyword evidence="4 5" id="KW-0472">Membrane</keyword>
<reference evidence="9 10" key="1">
    <citation type="submission" date="2020-01" db="EMBL/GenBank/DDBJ databases">
        <title>Insect and environment-associated Actinomycetes.</title>
        <authorList>
            <person name="Currrie C."/>
            <person name="Chevrette M."/>
            <person name="Carlson C."/>
            <person name="Stubbendieck R."/>
            <person name="Wendt-Pienkowski E."/>
        </authorList>
    </citation>
    <scope>NUCLEOTIDE SEQUENCE [LARGE SCALE GENOMIC DNA]</scope>
    <source>
        <strain evidence="9 10">SID11342</strain>
    </source>
</reference>
<dbReference type="Proteomes" id="UP000735541">
    <property type="component" value="Unassembled WGS sequence"/>
</dbReference>
<evidence type="ECO:0000256" key="1">
    <source>
        <dbReference type="ARBA" id="ARBA00004141"/>
    </source>
</evidence>
<comment type="caution">
    <text evidence="5">Lacks conserved residue(s) required for the propagation of feature annotation.</text>
</comment>
<keyword evidence="5" id="KW-1003">Cell membrane</keyword>
<dbReference type="EMBL" id="JAHUVW010000001">
    <property type="protein sequence ID" value="MBV7672992.1"/>
    <property type="molecule type" value="Genomic_DNA"/>
</dbReference>
<evidence type="ECO:0000313" key="11">
    <source>
        <dbReference type="Proteomes" id="UP000735541"/>
    </source>
</evidence>
<feature type="transmembrane region" description="Helical" evidence="5">
    <location>
        <begin position="148"/>
        <end position="177"/>
    </location>
</feature>
<dbReference type="InterPro" id="IPR013525">
    <property type="entry name" value="ABC2_TM"/>
</dbReference>
<evidence type="ECO:0000256" key="5">
    <source>
        <dbReference type="RuleBase" id="RU361157"/>
    </source>
</evidence>
<dbReference type="EMBL" id="JAAGLQ010000642">
    <property type="protein sequence ID" value="NEA19742.1"/>
    <property type="molecule type" value="Genomic_DNA"/>
</dbReference>